<proteinExistence type="predicted"/>
<reference evidence="2 3" key="1">
    <citation type="submission" date="2021-05" db="EMBL/GenBank/DDBJ databases">
        <title>Shewanella sp. JM162201.</title>
        <authorList>
            <person name="Xu S."/>
            <person name="Li A."/>
        </authorList>
    </citation>
    <scope>NUCLEOTIDE SEQUENCE [LARGE SCALE GENOMIC DNA]</scope>
    <source>
        <strain evidence="2 3">JM162201</strain>
    </source>
</reference>
<evidence type="ECO:0000256" key="1">
    <source>
        <dbReference type="SAM" id="Phobius"/>
    </source>
</evidence>
<feature type="transmembrane region" description="Helical" evidence="1">
    <location>
        <begin position="21"/>
        <end position="44"/>
    </location>
</feature>
<dbReference type="Pfam" id="PF19632">
    <property type="entry name" value="DUF6136"/>
    <property type="match status" value="1"/>
</dbReference>
<keyword evidence="1" id="KW-0812">Transmembrane</keyword>
<feature type="transmembrane region" description="Helical" evidence="1">
    <location>
        <begin position="260"/>
        <end position="281"/>
    </location>
</feature>
<sequence>MNYWQLRVALLRHPIDALFQALNQGGLLLIALLGTALPAAVYLVLLNFGLLMDETVDPLRRLPILLHLLVLQILWMGLLRDAIVGNQAKLLLRSVPGHRHHRRVSLLLASLVNPLLWPPLLILLSSAPAHWQALLPQWLMLILLLMLQWSSLFTPAGTLVFFGGVFGLSLVMMSETCAAFLLSAKGMALFMLMLVICQRLPSKHLQNRILAILANLPLPAVTTLGQACLREHLPGLILRVTLAGLVIATGHLATSQLAGLVDVVHTLTVSLLAAIAASWQFPLSRFLDQHRTLLASLPRPLLPRLSLLAQPLLLGLLMFQFWQCHASICLLQLLLFVGQILLIQYQVRRAGQHFAIAALLTAIAAQCLHRFFMP</sequence>
<name>A0ABS5V0D7_9GAMM</name>
<keyword evidence="3" id="KW-1185">Reference proteome</keyword>
<evidence type="ECO:0000313" key="3">
    <source>
        <dbReference type="Proteomes" id="UP001195903"/>
    </source>
</evidence>
<feature type="transmembrane region" description="Helical" evidence="1">
    <location>
        <begin position="178"/>
        <end position="197"/>
    </location>
</feature>
<dbReference type="InterPro" id="IPR045614">
    <property type="entry name" value="DUF6136"/>
</dbReference>
<feature type="transmembrane region" description="Helical" evidence="1">
    <location>
        <begin position="329"/>
        <end position="347"/>
    </location>
</feature>
<dbReference type="EMBL" id="JAHEPS010000001">
    <property type="protein sequence ID" value="MBT1443920.1"/>
    <property type="molecule type" value="Genomic_DNA"/>
</dbReference>
<feature type="transmembrane region" description="Helical" evidence="1">
    <location>
        <begin position="64"/>
        <end position="83"/>
    </location>
</feature>
<feature type="transmembrane region" description="Helical" evidence="1">
    <location>
        <begin position="353"/>
        <end position="372"/>
    </location>
</feature>
<protein>
    <submittedName>
        <fullName evidence="2">Uncharacterized protein</fullName>
    </submittedName>
</protein>
<organism evidence="2 3">
    <name type="scientific">Shewanella jiangmenensis</name>
    <dbReference type="NCBI Taxonomy" id="2837387"/>
    <lineage>
        <taxon>Bacteria</taxon>
        <taxon>Pseudomonadati</taxon>
        <taxon>Pseudomonadota</taxon>
        <taxon>Gammaproteobacteria</taxon>
        <taxon>Alteromonadales</taxon>
        <taxon>Shewanellaceae</taxon>
        <taxon>Shewanella</taxon>
    </lineage>
</organism>
<keyword evidence="1" id="KW-1133">Transmembrane helix</keyword>
<comment type="caution">
    <text evidence="2">The sequence shown here is derived from an EMBL/GenBank/DDBJ whole genome shotgun (WGS) entry which is preliminary data.</text>
</comment>
<gene>
    <name evidence="2" type="ORF">KJI95_05200</name>
</gene>
<dbReference type="RefSeq" id="WP_214506069.1">
    <property type="nucleotide sequence ID" value="NZ_JAHEPS010000001.1"/>
</dbReference>
<feature type="transmembrane region" description="Helical" evidence="1">
    <location>
        <begin position="104"/>
        <end position="123"/>
    </location>
</feature>
<accession>A0ABS5V0D7</accession>
<dbReference type="Proteomes" id="UP001195903">
    <property type="component" value="Unassembled WGS sequence"/>
</dbReference>
<keyword evidence="1" id="KW-0472">Membrane</keyword>
<evidence type="ECO:0000313" key="2">
    <source>
        <dbReference type="EMBL" id="MBT1443920.1"/>
    </source>
</evidence>